<evidence type="ECO:0000313" key="1">
    <source>
        <dbReference type="EMBL" id="MBC8178986.1"/>
    </source>
</evidence>
<reference evidence="1 2" key="1">
    <citation type="submission" date="2020-08" db="EMBL/GenBank/DDBJ databases">
        <title>Bridging the membrane lipid divide: bacteria of the FCB group superphylum have the potential to synthesize archaeal ether lipids.</title>
        <authorList>
            <person name="Villanueva L."/>
            <person name="Von Meijenfeldt F.A.B."/>
            <person name="Westbye A.B."/>
            <person name="Yadav S."/>
            <person name="Hopmans E.C."/>
            <person name="Dutilh B.E."/>
            <person name="Sinninghe Damste J.S."/>
        </authorList>
    </citation>
    <scope>NUCLEOTIDE SEQUENCE [LARGE SCALE GENOMIC DNA]</scope>
    <source>
        <strain evidence="1">NIOZ-UU27</strain>
    </source>
</reference>
<organism evidence="1 2">
    <name type="scientific">Candidatus Desulfacyla euxinica</name>
    <dbReference type="NCBI Taxonomy" id="2841693"/>
    <lineage>
        <taxon>Bacteria</taxon>
        <taxon>Deltaproteobacteria</taxon>
        <taxon>Candidatus Desulfacyla</taxon>
    </lineage>
</organism>
<gene>
    <name evidence="1" type="ORF">H8E19_16400</name>
</gene>
<sequence length="238" mass="26995">MAKKETLFLTRTEALEAICRDFRQYDPQIMLFCQIIRLIFGGDIVAKREEQKNGAWISLPGRRDMRWMDGAEMVEYLCDSLDSDLSVSLVASICARVFQTRASVEVDSATGQEGVSIETGMEDFTCRQCGQCCRTLDYQREVIEKDVALWEELGRSDILRWVGVFTGESNKKSYRIWTTPGTTEFAEGCPFLKRISSENRSVCMIQDVKPGICRQYPSSRKHAVMTGCPGFKGSRFKG</sequence>
<comment type="caution">
    <text evidence="1">The sequence shown here is derived from an EMBL/GenBank/DDBJ whole genome shotgun (WGS) entry which is preliminary data.</text>
</comment>
<accession>A0A8J6TAA7</accession>
<dbReference type="EMBL" id="JACNJD010000334">
    <property type="protein sequence ID" value="MBC8178986.1"/>
    <property type="molecule type" value="Genomic_DNA"/>
</dbReference>
<dbReference type="Pfam" id="PF03692">
    <property type="entry name" value="CxxCxxCC"/>
    <property type="match status" value="1"/>
</dbReference>
<dbReference type="Proteomes" id="UP000650524">
    <property type="component" value="Unassembled WGS sequence"/>
</dbReference>
<name>A0A8J6TAA7_9DELT</name>
<proteinExistence type="predicted"/>
<evidence type="ECO:0000313" key="2">
    <source>
        <dbReference type="Proteomes" id="UP000650524"/>
    </source>
</evidence>
<dbReference type="InterPro" id="IPR005358">
    <property type="entry name" value="Puta_zinc/iron-chelating_dom"/>
</dbReference>
<protein>
    <submittedName>
        <fullName evidence="1">YkgJ family cysteine cluster protein</fullName>
    </submittedName>
</protein>
<dbReference type="AlphaFoldDB" id="A0A8J6TAA7"/>